<evidence type="ECO:0000313" key="3">
    <source>
        <dbReference type="Proteomes" id="UP000184236"/>
    </source>
</evidence>
<feature type="chain" id="PRO_5011957125" description="Beta-lactamase inhibitor (BLIP)" evidence="1">
    <location>
        <begin position="20"/>
        <end position="93"/>
    </location>
</feature>
<sequence>MKKFLLAAVLVAGTTLGFAKSSTPVQNFSKSTERVVKSKTIRVNSLEEAEKIKGICHTTVITPKTEISTVSIMGQTYMVVEHYWDVTTYWYGC</sequence>
<evidence type="ECO:0000313" key="2">
    <source>
        <dbReference type="EMBL" id="SHF26495.1"/>
    </source>
</evidence>
<feature type="signal peptide" evidence="1">
    <location>
        <begin position="1"/>
        <end position="19"/>
    </location>
</feature>
<name>A0A1M5A8L1_9FLAO</name>
<dbReference type="AlphaFoldDB" id="A0A1M5A8L1"/>
<reference evidence="3" key="1">
    <citation type="submission" date="2016-11" db="EMBL/GenBank/DDBJ databases">
        <authorList>
            <person name="Varghese N."/>
            <person name="Submissions S."/>
        </authorList>
    </citation>
    <scope>NUCLEOTIDE SEQUENCE [LARGE SCALE GENOMIC DNA]</scope>
    <source>
        <strain evidence="3">DSM 26898</strain>
    </source>
</reference>
<dbReference type="RefSeq" id="WP_072885606.1">
    <property type="nucleotide sequence ID" value="NZ_FQVO01000012.1"/>
</dbReference>
<organism evidence="2 3">
    <name type="scientific">Chryseobacterium takakiae</name>
    <dbReference type="NCBI Taxonomy" id="1302685"/>
    <lineage>
        <taxon>Bacteria</taxon>
        <taxon>Pseudomonadati</taxon>
        <taxon>Bacteroidota</taxon>
        <taxon>Flavobacteriia</taxon>
        <taxon>Flavobacteriales</taxon>
        <taxon>Weeksellaceae</taxon>
        <taxon>Chryseobacterium group</taxon>
        <taxon>Chryseobacterium</taxon>
    </lineage>
</organism>
<dbReference type="OrthoDB" id="1265291at2"/>
<proteinExistence type="predicted"/>
<dbReference type="STRING" id="1302685.SAMN05444408_11255"/>
<keyword evidence="1" id="KW-0732">Signal</keyword>
<gene>
    <name evidence="2" type="ORF">SAMN05444408_11255</name>
</gene>
<accession>A0A1M5A8L1</accession>
<keyword evidence="3" id="KW-1185">Reference proteome</keyword>
<dbReference type="Proteomes" id="UP000184236">
    <property type="component" value="Unassembled WGS sequence"/>
</dbReference>
<dbReference type="EMBL" id="FQVO01000012">
    <property type="protein sequence ID" value="SHF26495.1"/>
    <property type="molecule type" value="Genomic_DNA"/>
</dbReference>
<protein>
    <recommendedName>
        <fullName evidence="4">Beta-lactamase inhibitor (BLIP)</fullName>
    </recommendedName>
</protein>
<evidence type="ECO:0008006" key="4">
    <source>
        <dbReference type="Google" id="ProtNLM"/>
    </source>
</evidence>
<evidence type="ECO:0000256" key="1">
    <source>
        <dbReference type="SAM" id="SignalP"/>
    </source>
</evidence>